<dbReference type="GO" id="GO:0005524">
    <property type="term" value="F:ATP binding"/>
    <property type="evidence" value="ECO:0007669"/>
    <property type="project" value="UniProtKB-UniRule"/>
</dbReference>
<evidence type="ECO:0000256" key="9">
    <source>
        <dbReference type="ARBA" id="ARBA00023136"/>
    </source>
</evidence>
<evidence type="ECO:0000256" key="11">
    <source>
        <dbReference type="SAM" id="Coils"/>
    </source>
</evidence>
<keyword evidence="4 10" id="KW-0479">Metal-binding</keyword>
<evidence type="ECO:0000256" key="7">
    <source>
        <dbReference type="ARBA" id="ARBA00022967"/>
    </source>
</evidence>
<dbReference type="InterPro" id="IPR018303">
    <property type="entry name" value="ATPase_P-typ_P_site"/>
</dbReference>
<dbReference type="InterPro" id="IPR023298">
    <property type="entry name" value="ATPase_P-typ_TM_dom_sf"/>
</dbReference>
<dbReference type="InterPro" id="IPR006121">
    <property type="entry name" value="HMA_dom"/>
</dbReference>
<evidence type="ECO:0000256" key="8">
    <source>
        <dbReference type="ARBA" id="ARBA00022989"/>
    </source>
</evidence>
<dbReference type="Pfam" id="PF00702">
    <property type="entry name" value="Hydrolase"/>
    <property type="match status" value="1"/>
</dbReference>
<sequence length="923" mass="92491">MALHARRLSTGVHVYARYTATNAARSNTHNNSSSSSSSSNVHARALIAVRAQTSSSSTQHSSASSSSKQKQPSLQPSAAVAASAASSANGSQMPASQQKQQQVSDALQQTASAQVALLDVEGMNCGGCSAAVQRVLEGTPGVDSAAVNLVTGAAMLRVIPTSAQTADDVVAAAADAVCAKGFTARRRAAAENAVERATRLAEKDEERQKALKRAGVDLAVAWGLVGVCCAHHAGHLLHMAGFHSIAHAHNMAMFGSPWVGAALSGAALVGPGRAVLCDGYKSFVAGRPNMNSLVGLGASTSFGAGVAGLAVPSLGLPASAFLEEPVMLLAFILLGRALEERARLQAGGDLRAMAELLPRVAHLELDESSSVVDVDAGAIRTGEVVRVLPGERVPVDGTVLRGAASFDESHLTGEGRLISKAEGAVVSAGAIAWGAPVSVRASAAGAETQVASVARLVEEAQAKAAPVQRFADAAAGPFVWGVAAAAAATLAFWATAGASMFPAAVAAATGTGASFGTASALPPGALVGLRLAVDVLVCACPCALGLATPTATLVATSLAAKRGVLFRSGEALEALASCGVVVLDKTGTLTEGAPRVRSVFVAGGADGVADEAALLRLAAAAERDVRHPLATALVSAAEARGGRDGDGGFEYVYDSVTVPGCGAAATIDGRRVAIGRLDWALGEVGMGDDANGLGAVDGIPDGLTRVYICRSDDGMLGYVDLGDALKGDAVEAVRTLQEELGMQVYLCSGDSASAVNAAAAAAGIPAAYALSSQSPTDKLALVEQLKADGARVCVVGDGVNDAPALAASDCGMAVAEGVDAASEAAKVLLVGGGATRISDAVRLSRSALSRIRQNLGWAVGYNALGLPLAAGAALPTFGVALTPSAAGAMMAASSVCVVGNSLRLRGEFENWKVLPETTSAKIE</sequence>
<dbReference type="InterPro" id="IPR036412">
    <property type="entry name" value="HAD-like_sf"/>
</dbReference>
<dbReference type="GO" id="GO:0016887">
    <property type="term" value="F:ATP hydrolysis activity"/>
    <property type="evidence" value="ECO:0007669"/>
    <property type="project" value="InterPro"/>
</dbReference>
<accession>A0A830H3X1</accession>
<dbReference type="NCBIfam" id="TIGR01494">
    <property type="entry name" value="ATPase_P-type"/>
    <property type="match status" value="1"/>
</dbReference>
<dbReference type="InterPro" id="IPR059000">
    <property type="entry name" value="ATPase_P-type_domA"/>
</dbReference>
<evidence type="ECO:0000259" key="13">
    <source>
        <dbReference type="PROSITE" id="PS50846"/>
    </source>
</evidence>
<feature type="region of interest" description="Disordered" evidence="12">
    <location>
        <begin position="50"/>
        <end position="104"/>
    </location>
</feature>
<dbReference type="GO" id="GO:0055070">
    <property type="term" value="P:copper ion homeostasis"/>
    <property type="evidence" value="ECO:0007669"/>
    <property type="project" value="TreeGrafter"/>
</dbReference>
<dbReference type="GO" id="GO:0005507">
    <property type="term" value="F:copper ion binding"/>
    <property type="evidence" value="ECO:0007669"/>
    <property type="project" value="TreeGrafter"/>
</dbReference>
<evidence type="ECO:0000256" key="6">
    <source>
        <dbReference type="ARBA" id="ARBA00022840"/>
    </source>
</evidence>
<comment type="caution">
    <text evidence="14">The sequence shown here is derived from an EMBL/GenBank/DDBJ whole genome shotgun (WGS) entry which is preliminary data.</text>
</comment>
<evidence type="ECO:0000256" key="1">
    <source>
        <dbReference type="ARBA" id="ARBA00004141"/>
    </source>
</evidence>
<dbReference type="CDD" id="cd00371">
    <property type="entry name" value="HMA"/>
    <property type="match status" value="1"/>
</dbReference>
<keyword evidence="15" id="KW-1185">Reference proteome</keyword>
<dbReference type="GO" id="GO:0043682">
    <property type="term" value="F:P-type divalent copper transporter activity"/>
    <property type="evidence" value="ECO:0007669"/>
    <property type="project" value="TreeGrafter"/>
</dbReference>
<keyword evidence="11" id="KW-0175">Coiled coil</keyword>
<dbReference type="PANTHER" id="PTHR43520">
    <property type="entry name" value="ATP7, ISOFORM B"/>
    <property type="match status" value="1"/>
</dbReference>
<name>A0A830H3X1_9CHLO</name>
<dbReference type="PROSITE" id="PS50846">
    <property type="entry name" value="HMA_2"/>
    <property type="match status" value="1"/>
</dbReference>
<gene>
    <name evidence="14" type="ORF">PPROV_000048100</name>
</gene>
<feature type="domain" description="HMA" evidence="13">
    <location>
        <begin position="114"/>
        <end position="185"/>
    </location>
</feature>
<dbReference type="AlphaFoldDB" id="A0A830H3X1"/>
<keyword evidence="8" id="KW-1133">Transmembrane helix</keyword>
<dbReference type="InterPro" id="IPR027256">
    <property type="entry name" value="P-typ_ATPase_IB"/>
</dbReference>
<dbReference type="GO" id="GO:0016020">
    <property type="term" value="C:membrane"/>
    <property type="evidence" value="ECO:0007669"/>
    <property type="project" value="UniProtKB-SubCell"/>
</dbReference>
<dbReference type="EMBL" id="BNJQ01000001">
    <property type="protein sequence ID" value="GHP01724.1"/>
    <property type="molecule type" value="Genomic_DNA"/>
</dbReference>
<dbReference type="InterPro" id="IPR023214">
    <property type="entry name" value="HAD_sf"/>
</dbReference>
<keyword evidence="9 10" id="KW-0472">Membrane</keyword>
<dbReference type="Gene3D" id="3.40.50.1000">
    <property type="entry name" value="HAD superfamily/HAD-like"/>
    <property type="match status" value="1"/>
</dbReference>
<feature type="coiled-coil region" evidence="11">
    <location>
        <begin position="187"/>
        <end position="214"/>
    </location>
</feature>
<dbReference type="InterPro" id="IPR023299">
    <property type="entry name" value="ATPase_P-typ_cyto_dom_N"/>
</dbReference>
<dbReference type="InterPro" id="IPR017969">
    <property type="entry name" value="Heavy-metal-associated_CS"/>
</dbReference>
<dbReference type="PRINTS" id="PR00119">
    <property type="entry name" value="CATATPASE"/>
</dbReference>
<organism evidence="14 15">
    <name type="scientific">Pycnococcus provasolii</name>
    <dbReference type="NCBI Taxonomy" id="41880"/>
    <lineage>
        <taxon>Eukaryota</taxon>
        <taxon>Viridiplantae</taxon>
        <taxon>Chlorophyta</taxon>
        <taxon>Pseudoscourfieldiophyceae</taxon>
        <taxon>Pseudoscourfieldiales</taxon>
        <taxon>Pycnococcaceae</taxon>
        <taxon>Pycnococcus</taxon>
    </lineage>
</organism>
<dbReference type="Gene3D" id="2.70.150.10">
    <property type="entry name" value="Calcium-transporting ATPase, cytoplasmic transduction domain A"/>
    <property type="match status" value="1"/>
</dbReference>
<comment type="subcellular location">
    <subcellularLocation>
        <location evidence="1">Membrane</location>
        <topology evidence="1">Multi-pass membrane protein</topology>
    </subcellularLocation>
</comment>
<keyword evidence="6 10" id="KW-0067">ATP-binding</keyword>
<evidence type="ECO:0000256" key="4">
    <source>
        <dbReference type="ARBA" id="ARBA00022723"/>
    </source>
</evidence>
<evidence type="ECO:0000256" key="2">
    <source>
        <dbReference type="ARBA" id="ARBA00006024"/>
    </source>
</evidence>
<dbReference type="PRINTS" id="PR00120">
    <property type="entry name" value="HATPASE"/>
</dbReference>
<keyword evidence="3" id="KW-0812">Transmembrane</keyword>
<dbReference type="SUPFAM" id="SSF55008">
    <property type="entry name" value="HMA, heavy metal-associated domain"/>
    <property type="match status" value="1"/>
</dbReference>
<comment type="similarity">
    <text evidence="2 10">Belongs to the cation transport ATPase (P-type) (TC 3.A.3) family. Type IB subfamily.</text>
</comment>
<evidence type="ECO:0000256" key="10">
    <source>
        <dbReference type="RuleBase" id="RU362081"/>
    </source>
</evidence>
<evidence type="ECO:0000256" key="12">
    <source>
        <dbReference type="SAM" id="MobiDB-lite"/>
    </source>
</evidence>
<dbReference type="SUPFAM" id="SSF81653">
    <property type="entry name" value="Calcium ATPase, transduction domain A"/>
    <property type="match status" value="1"/>
</dbReference>
<evidence type="ECO:0000313" key="14">
    <source>
        <dbReference type="EMBL" id="GHP01724.1"/>
    </source>
</evidence>
<dbReference type="Proteomes" id="UP000660262">
    <property type="component" value="Unassembled WGS sequence"/>
</dbReference>
<dbReference type="InterPro" id="IPR008250">
    <property type="entry name" value="ATPase_P-typ_transduc_dom_A_sf"/>
</dbReference>
<dbReference type="InterPro" id="IPR036163">
    <property type="entry name" value="HMA_dom_sf"/>
</dbReference>
<dbReference type="NCBIfam" id="TIGR01525">
    <property type="entry name" value="ATPase-IB_hvy"/>
    <property type="match status" value="1"/>
</dbReference>
<dbReference type="Gene3D" id="3.40.1110.10">
    <property type="entry name" value="Calcium-transporting ATPase, cytoplasmic domain N"/>
    <property type="match status" value="1"/>
</dbReference>
<reference evidence="14" key="1">
    <citation type="submission" date="2020-10" db="EMBL/GenBank/DDBJ databases">
        <title>Unveiling of a novel bifunctional photoreceptor, Dualchrome1, isolated from a cosmopolitan green alga.</title>
        <authorList>
            <person name="Suzuki S."/>
            <person name="Kawachi M."/>
        </authorList>
    </citation>
    <scope>NUCLEOTIDE SEQUENCE</scope>
    <source>
        <strain evidence="14">NIES 2893</strain>
    </source>
</reference>
<dbReference type="SUPFAM" id="SSF81665">
    <property type="entry name" value="Calcium ATPase, transmembrane domain M"/>
    <property type="match status" value="1"/>
</dbReference>
<dbReference type="InterPro" id="IPR001757">
    <property type="entry name" value="P_typ_ATPase"/>
</dbReference>
<dbReference type="SUPFAM" id="SSF56784">
    <property type="entry name" value="HAD-like"/>
    <property type="match status" value="1"/>
</dbReference>
<keyword evidence="5 10" id="KW-0547">Nucleotide-binding</keyword>
<keyword evidence="7" id="KW-1278">Translocase</keyword>
<dbReference type="Gene3D" id="3.30.70.100">
    <property type="match status" value="1"/>
</dbReference>
<dbReference type="OrthoDB" id="432719at2759"/>
<protein>
    <recommendedName>
        <fullName evidence="13">HMA domain-containing protein</fullName>
    </recommendedName>
</protein>
<evidence type="ECO:0000256" key="3">
    <source>
        <dbReference type="ARBA" id="ARBA00022692"/>
    </source>
</evidence>
<evidence type="ECO:0000313" key="15">
    <source>
        <dbReference type="Proteomes" id="UP000660262"/>
    </source>
</evidence>
<dbReference type="Pfam" id="PF00122">
    <property type="entry name" value="E1-E2_ATPase"/>
    <property type="match status" value="1"/>
</dbReference>
<dbReference type="PANTHER" id="PTHR43520:SF19">
    <property type="entry name" value="COPPER-TRANSPORTING ATPASE PAA2, CHLOROPLASTIC"/>
    <property type="match status" value="1"/>
</dbReference>
<dbReference type="PROSITE" id="PS01047">
    <property type="entry name" value="HMA_1"/>
    <property type="match status" value="1"/>
</dbReference>
<dbReference type="Pfam" id="PF00403">
    <property type="entry name" value="HMA"/>
    <property type="match status" value="1"/>
</dbReference>
<evidence type="ECO:0000256" key="5">
    <source>
        <dbReference type="ARBA" id="ARBA00022741"/>
    </source>
</evidence>
<proteinExistence type="inferred from homology"/>
<dbReference type="PROSITE" id="PS00154">
    <property type="entry name" value="ATPASE_E1_E2"/>
    <property type="match status" value="1"/>
</dbReference>